<dbReference type="EMBL" id="FTMX01000005">
    <property type="protein sequence ID" value="SIR69672.1"/>
    <property type="molecule type" value="Genomic_DNA"/>
</dbReference>
<evidence type="ECO:0000256" key="1">
    <source>
        <dbReference type="SAM" id="Phobius"/>
    </source>
</evidence>
<proteinExistence type="predicted"/>
<keyword evidence="1" id="KW-0472">Membrane</keyword>
<gene>
    <name evidence="2" type="ORF">SAMN05878482_10574</name>
</gene>
<keyword evidence="1" id="KW-1133">Transmembrane helix</keyword>
<organism evidence="2 3">
    <name type="scientific">Peribacillus simplex</name>
    <dbReference type="NCBI Taxonomy" id="1478"/>
    <lineage>
        <taxon>Bacteria</taxon>
        <taxon>Bacillati</taxon>
        <taxon>Bacillota</taxon>
        <taxon>Bacilli</taxon>
        <taxon>Bacillales</taxon>
        <taxon>Bacillaceae</taxon>
        <taxon>Peribacillus</taxon>
    </lineage>
</organism>
<accession>A0A9X8RAZ8</accession>
<dbReference type="Proteomes" id="UP000185829">
    <property type="component" value="Unassembled WGS sequence"/>
</dbReference>
<dbReference type="AlphaFoldDB" id="A0A9X8RAZ8"/>
<name>A0A9X8RAZ8_9BACI</name>
<feature type="transmembrane region" description="Helical" evidence="1">
    <location>
        <begin position="6"/>
        <end position="23"/>
    </location>
</feature>
<reference evidence="2 3" key="1">
    <citation type="submission" date="2017-01" db="EMBL/GenBank/DDBJ databases">
        <authorList>
            <person name="Varghese N."/>
            <person name="Submissions S."/>
        </authorList>
    </citation>
    <scope>NUCLEOTIDE SEQUENCE [LARGE SCALE GENOMIC DNA]</scope>
    <source>
        <strain evidence="2 3">RUG2-6</strain>
    </source>
</reference>
<evidence type="ECO:0000313" key="3">
    <source>
        <dbReference type="Proteomes" id="UP000185829"/>
    </source>
</evidence>
<sequence length="32" mass="3636">MDVLAILLMVKPFILFLGFLHFCNKVIANEGE</sequence>
<comment type="caution">
    <text evidence="2">The sequence shown here is derived from an EMBL/GenBank/DDBJ whole genome shotgun (WGS) entry which is preliminary data.</text>
</comment>
<evidence type="ECO:0000313" key="2">
    <source>
        <dbReference type="EMBL" id="SIR69672.1"/>
    </source>
</evidence>
<keyword evidence="1" id="KW-0812">Transmembrane</keyword>
<protein>
    <submittedName>
        <fullName evidence="2">Uncharacterized protein</fullName>
    </submittedName>
</protein>